<dbReference type="RefSeq" id="WP_081315720.1">
    <property type="nucleotide sequence ID" value="NZ_FAVB01000006.1"/>
</dbReference>
<comment type="catalytic activity">
    <reaction evidence="5">
        <text>a 2-deoxystreptamine antibiotic + acetyl-CoA = an N(3)-acetyl-2-deoxystreptamine antibiotic + CoA + H(+)</text>
        <dbReference type="Rhea" id="RHEA:12665"/>
        <dbReference type="ChEBI" id="CHEBI:15378"/>
        <dbReference type="ChEBI" id="CHEBI:57287"/>
        <dbReference type="ChEBI" id="CHEBI:57288"/>
        <dbReference type="ChEBI" id="CHEBI:57921"/>
        <dbReference type="ChEBI" id="CHEBI:77452"/>
        <dbReference type="EC" id="2.3.1.81"/>
    </reaction>
</comment>
<evidence type="ECO:0000313" key="6">
    <source>
        <dbReference type="EMBL" id="CUU89302.1"/>
    </source>
</evidence>
<dbReference type="PANTHER" id="PTHR11104">
    <property type="entry name" value="AMINOGLYCOSIDE N3-ACETYLTRANSFERASE"/>
    <property type="match status" value="1"/>
</dbReference>
<comment type="caution">
    <text evidence="6">The sequence shown here is derived from an EMBL/GenBank/DDBJ whole genome shotgun (WGS) entry which is preliminary data.</text>
</comment>
<dbReference type="EC" id="2.3.1.-" evidence="5"/>
<name>A0A0S4SSR4_CAMHY</name>
<dbReference type="SUPFAM" id="SSF110710">
    <property type="entry name" value="TTHA0583/YokD-like"/>
    <property type="match status" value="1"/>
</dbReference>
<keyword evidence="3 5" id="KW-0808">Transferase</keyword>
<evidence type="ECO:0000313" key="7">
    <source>
        <dbReference type="Proteomes" id="UP000052237"/>
    </source>
</evidence>
<gene>
    <name evidence="6" type="ORF">ERS686654_01974</name>
</gene>
<dbReference type="GO" id="GO:0046677">
    <property type="term" value="P:response to antibiotic"/>
    <property type="evidence" value="ECO:0007669"/>
    <property type="project" value="UniProtKB-KW"/>
</dbReference>
<dbReference type="AlphaFoldDB" id="A0A0S4SSR4"/>
<evidence type="ECO:0000256" key="3">
    <source>
        <dbReference type="ARBA" id="ARBA00022679"/>
    </source>
</evidence>
<comment type="similarity">
    <text evidence="1 5">Belongs to the antibiotic N-acetyltransferase family.</text>
</comment>
<evidence type="ECO:0000256" key="1">
    <source>
        <dbReference type="ARBA" id="ARBA00006383"/>
    </source>
</evidence>
<evidence type="ECO:0000256" key="2">
    <source>
        <dbReference type="ARBA" id="ARBA00012882"/>
    </source>
</evidence>
<evidence type="ECO:0000256" key="4">
    <source>
        <dbReference type="ARBA" id="ARBA00023315"/>
    </source>
</evidence>
<keyword evidence="4 5" id="KW-0012">Acyltransferase</keyword>
<keyword evidence="7" id="KW-1185">Reference proteome</keyword>
<proteinExistence type="inferred from homology"/>
<dbReference type="GO" id="GO:0046353">
    <property type="term" value="F:aminoglycoside 3-N-acetyltransferase activity"/>
    <property type="evidence" value="ECO:0007669"/>
    <property type="project" value="UniProtKB-EC"/>
</dbReference>
<dbReference type="InterPro" id="IPR003679">
    <property type="entry name" value="Amioglycoside_AcTrfase"/>
</dbReference>
<dbReference type="EMBL" id="FAVB01000006">
    <property type="protein sequence ID" value="CUU89302.1"/>
    <property type="molecule type" value="Genomic_DNA"/>
</dbReference>
<dbReference type="Pfam" id="PF02522">
    <property type="entry name" value="Antibiotic_NAT"/>
    <property type="match status" value="1"/>
</dbReference>
<reference evidence="6 7" key="1">
    <citation type="submission" date="2015-11" db="EMBL/GenBank/DDBJ databases">
        <authorList>
            <consortium name="Pathogen Informatics"/>
        </authorList>
    </citation>
    <scope>NUCLEOTIDE SEQUENCE [LARGE SCALE GENOMIC DNA]</scope>
    <source>
        <strain evidence="6 7">006A-0059</strain>
    </source>
</reference>
<accession>A0A0S4SSR4</accession>
<dbReference type="Proteomes" id="UP000052237">
    <property type="component" value="Unassembled WGS sequence"/>
</dbReference>
<protein>
    <recommendedName>
        <fullName evidence="2 5">Aminoglycoside N(3)-acetyltransferase</fullName>
        <ecNumber evidence="5">2.3.1.-</ecNumber>
    </recommendedName>
</protein>
<dbReference type="InterPro" id="IPR028345">
    <property type="entry name" value="Antibiotic_NAT-like"/>
</dbReference>
<organism evidence="6 7">
    <name type="scientific">Campylobacter hyointestinalis subsp. hyointestinalis</name>
    <dbReference type="NCBI Taxonomy" id="91352"/>
    <lineage>
        <taxon>Bacteria</taxon>
        <taxon>Pseudomonadati</taxon>
        <taxon>Campylobacterota</taxon>
        <taxon>Epsilonproteobacteria</taxon>
        <taxon>Campylobacterales</taxon>
        <taxon>Campylobacteraceae</taxon>
        <taxon>Campylobacter</taxon>
    </lineage>
</organism>
<dbReference type="PANTHER" id="PTHR11104:SF0">
    <property type="entry name" value="SPBETA PROPHAGE-DERIVED AMINOGLYCOSIDE N(3')-ACETYLTRANSFERASE-LIKE PROTEIN YOKD"/>
    <property type="match status" value="1"/>
</dbReference>
<evidence type="ECO:0000256" key="5">
    <source>
        <dbReference type="RuleBase" id="RU365031"/>
    </source>
</evidence>
<sequence length="123" mass="13329">MVHSGLSRLGVLMQGVKNANELSAAILKALQNVVGPNGTIVVPTFTYSLGNGEIYNPQITPCPLMGQFSEYFWRLLEAKRSLDPFLSVAAIGPRADELTKVVANTSFGKDSFFDRFTKIGGGY</sequence>
<keyword evidence="5" id="KW-0046">Antibiotic resistance</keyword>